<dbReference type="STRING" id="1513793.SAMN06296036_101301"/>
<evidence type="ECO:0000256" key="8">
    <source>
        <dbReference type="RuleBase" id="RU004432"/>
    </source>
</evidence>
<keyword evidence="13" id="KW-0645">Protease</keyword>
<dbReference type="InterPro" id="IPR050130">
    <property type="entry name" value="ClpA_ClpB"/>
</dbReference>
<dbReference type="SMART" id="SM00382">
    <property type="entry name" value="AAA"/>
    <property type="match status" value="2"/>
</dbReference>
<dbReference type="Gene3D" id="1.10.8.60">
    <property type="match status" value="1"/>
</dbReference>
<feature type="domain" description="AAA+ ATPase" evidence="11">
    <location>
        <begin position="211"/>
        <end position="356"/>
    </location>
</feature>
<accession>A0A1Y6B637</accession>
<keyword evidence="9" id="KW-0175">Coiled coil</keyword>
<dbReference type="FunFam" id="3.40.50.300:FF:000010">
    <property type="entry name" value="Chaperone clpB 1, putative"/>
    <property type="match status" value="1"/>
</dbReference>
<dbReference type="InterPro" id="IPR001270">
    <property type="entry name" value="ClpA/B"/>
</dbReference>
<evidence type="ECO:0000256" key="3">
    <source>
        <dbReference type="ARBA" id="ARBA00022737"/>
    </source>
</evidence>
<dbReference type="PRINTS" id="PR00300">
    <property type="entry name" value="CLPPROTEASEA"/>
</dbReference>
<dbReference type="InterPro" id="IPR003593">
    <property type="entry name" value="AAA+_ATPase"/>
</dbReference>
<dbReference type="PANTHER" id="PTHR11638">
    <property type="entry name" value="ATP-DEPENDENT CLP PROTEASE"/>
    <property type="match status" value="1"/>
</dbReference>
<dbReference type="Proteomes" id="UP000192907">
    <property type="component" value="Unassembled WGS sequence"/>
</dbReference>
<comment type="subunit">
    <text evidence="7">Homohexamer. The oligomerization is ATP-dependent.</text>
</comment>
<evidence type="ECO:0000256" key="1">
    <source>
        <dbReference type="ARBA" id="ARBA00008675"/>
    </source>
</evidence>
<dbReference type="InterPro" id="IPR027417">
    <property type="entry name" value="P-loop_NTPase"/>
</dbReference>
<keyword evidence="13" id="KW-0378">Hydrolase</keyword>
<dbReference type="SUPFAM" id="SSF52540">
    <property type="entry name" value="P-loop containing nucleoside triphosphate hydrolases"/>
    <property type="match status" value="2"/>
</dbReference>
<evidence type="ECO:0000256" key="5">
    <source>
        <dbReference type="ARBA" id="ARBA00022840"/>
    </source>
</evidence>
<feature type="coiled-coil region" evidence="9">
    <location>
        <begin position="425"/>
        <end position="536"/>
    </location>
</feature>
<evidence type="ECO:0000256" key="10">
    <source>
        <dbReference type="SAM" id="MobiDB-lite"/>
    </source>
</evidence>
<dbReference type="GO" id="GO:0034605">
    <property type="term" value="P:cellular response to heat"/>
    <property type="evidence" value="ECO:0007669"/>
    <property type="project" value="TreeGrafter"/>
</dbReference>
<feature type="domain" description="AAA+ ATPase" evidence="11">
    <location>
        <begin position="610"/>
        <end position="775"/>
    </location>
</feature>
<protein>
    <recommendedName>
        <fullName evidence="2">Chaperone protein ClpB</fullName>
    </recommendedName>
</protein>
<dbReference type="InterPro" id="IPR019489">
    <property type="entry name" value="Clp_ATPase_C"/>
</dbReference>
<evidence type="ECO:0000313" key="13">
    <source>
        <dbReference type="EMBL" id="SME89818.1"/>
    </source>
</evidence>
<dbReference type="FunFam" id="3.40.50.300:FF:000120">
    <property type="entry name" value="ATP-dependent chaperone ClpB"/>
    <property type="match status" value="1"/>
</dbReference>
<dbReference type="GO" id="GO:0005737">
    <property type="term" value="C:cytoplasm"/>
    <property type="evidence" value="ECO:0007669"/>
    <property type="project" value="TreeGrafter"/>
</dbReference>
<keyword evidence="5 8" id="KW-0067">ATP-binding</keyword>
<dbReference type="GO" id="GO:0016887">
    <property type="term" value="F:ATP hydrolysis activity"/>
    <property type="evidence" value="ECO:0007669"/>
    <property type="project" value="InterPro"/>
</dbReference>
<dbReference type="OrthoDB" id="9803641at2"/>
<organism evidence="13 14">
    <name type="scientific">Pseudobacteriovorax antillogorgiicola</name>
    <dbReference type="NCBI Taxonomy" id="1513793"/>
    <lineage>
        <taxon>Bacteria</taxon>
        <taxon>Pseudomonadati</taxon>
        <taxon>Bdellovibrionota</taxon>
        <taxon>Oligoflexia</taxon>
        <taxon>Oligoflexales</taxon>
        <taxon>Pseudobacteriovoracaceae</taxon>
        <taxon>Pseudobacteriovorax</taxon>
    </lineage>
</organism>
<dbReference type="GO" id="GO:0008233">
    <property type="term" value="F:peptidase activity"/>
    <property type="evidence" value="ECO:0007669"/>
    <property type="project" value="UniProtKB-KW"/>
</dbReference>
<reference evidence="14" key="1">
    <citation type="submission" date="2017-04" db="EMBL/GenBank/DDBJ databases">
        <authorList>
            <person name="Varghese N."/>
            <person name="Submissions S."/>
        </authorList>
    </citation>
    <scope>NUCLEOTIDE SEQUENCE [LARGE SCALE GENOMIC DNA]</scope>
    <source>
        <strain evidence="14">RKEM611</strain>
    </source>
</reference>
<dbReference type="PANTHER" id="PTHR11638:SF175">
    <property type="entry name" value="ATP-DEPENDENT CLP PROTEASE, ATP-BINDING SUBUNIT CLPC"/>
    <property type="match status" value="1"/>
</dbReference>
<feature type="region of interest" description="Disordered" evidence="10">
    <location>
        <begin position="133"/>
        <end position="169"/>
    </location>
</feature>
<evidence type="ECO:0000256" key="7">
    <source>
        <dbReference type="ARBA" id="ARBA00026057"/>
    </source>
</evidence>
<evidence type="ECO:0000256" key="2">
    <source>
        <dbReference type="ARBA" id="ARBA00017574"/>
    </source>
</evidence>
<comment type="similarity">
    <text evidence="1 8">Belongs to the ClpA/ClpB family.</text>
</comment>
<dbReference type="EMBL" id="FWZT01000001">
    <property type="protein sequence ID" value="SME89818.1"/>
    <property type="molecule type" value="Genomic_DNA"/>
</dbReference>
<dbReference type="Pfam" id="PF10431">
    <property type="entry name" value="ClpB_D2-small"/>
    <property type="match status" value="1"/>
</dbReference>
<keyword evidence="6 8" id="KW-0143">Chaperone</keyword>
<feature type="compositionally biased region" description="Basic and acidic residues" evidence="10">
    <location>
        <begin position="160"/>
        <end position="169"/>
    </location>
</feature>
<dbReference type="InterPro" id="IPR003959">
    <property type="entry name" value="ATPase_AAA_core"/>
</dbReference>
<feature type="domain" description="Clp ATPase C-terminal" evidence="12">
    <location>
        <begin position="774"/>
        <end position="863"/>
    </location>
</feature>
<dbReference type="AlphaFoldDB" id="A0A1Y6B637"/>
<name>A0A1Y6B637_9BACT</name>
<dbReference type="SMART" id="SM01086">
    <property type="entry name" value="ClpB_D2-small"/>
    <property type="match status" value="1"/>
</dbReference>
<gene>
    <name evidence="13" type="ORF">SAMN06296036_101301</name>
</gene>
<dbReference type="InterPro" id="IPR018368">
    <property type="entry name" value="ClpA/B_CS1"/>
</dbReference>
<dbReference type="InterPro" id="IPR036628">
    <property type="entry name" value="Clp_N_dom_sf"/>
</dbReference>
<evidence type="ECO:0000259" key="12">
    <source>
        <dbReference type="SMART" id="SM01086"/>
    </source>
</evidence>
<dbReference type="CDD" id="cd19499">
    <property type="entry name" value="RecA-like_ClpB_Hsp104-like"/>
    <property type="match status" value="1"/>
</dbReference>
<sequence>MDLAKYNFECRKALHFGLRYAKGLGHDHLECEHVALAILRSNWDILDAMTHGVVERALESFLQSYPKHFGAVKVEFGPRLNTAMDAAESASPNEPIDLETLWSHLQRESTAIKNALYKGEQETRKHHQFEELFPHKQKPNGQEGKDPDDPDFVERRKRPRDQSKTLEKSLDKKLRQYSVDLTEAASRGNLDPVLGRDREIRRVLEVLGRKKKNNPILLGDPGVGKTAVAEGIALKIVEGKVPESLTGVRVLSLDLGSMIAGSKYRGEFEDRLKGVLECLEELGDKVILFIDEIHTVVGAGQSEGSMDAANLLKPALARGEMRCLGATTLAEYRKYFEKDAALERRFQPIMVNEPDKASSVAILRGIKKKYEIHHGVTIEDEALLSAVEFSVKYLPSRRLPDKAIDLIDEASSRMRLQIDSTPRELDELFTKISELEIEKQSLMGEGHSKALASLNVKIDMLRKECEILEGVWRSHQELHEMLRSEEQKAEDLASLHRDAKDQQDFELAARTQHVELPEVEARVQGVREKLESLEKDHPFLRQIVGVREVAEVLSQWTGIPSRKMMASDRMRLMTIEQRISDRVYGQEQGIRVLSKAIKRARAGINDPTRPLGVFLFLGPTGVGKTETAKAIAEELFDDESKLIRIDMSEYMESFSVSRLIGSPPGYTGHDSGGELTDAVRNKPYSVVLLDEIEKANPKVLDILLQVFDDGRLTDGQGRTADFKQTIIIMTSNLAVNSLADHPLGKGEALRQSVAQELRPELVNRIDEIVRFKALGELEFRELLAKSLRQLNDRLQDKDIRLSLSEELEQELIAFGLDSNFGGRGLHRIFKDTVVDFVTDKLIEEEQWKGAWVLGYDHYGMLTFQKDERQHRFLPPAR</sequence>
<evidence type="ECO:0000256" key="4">
    <source>
        <dbReference type="ARBA" id="ARBA00022741"/>
    </source>
</evidence>
<evidence type="ECO:0000259" key="11">
    <source>
        <dbReference type="SMART" id="SM00382"/>
    </source>
</evidence>
<dbReference type="CDD" id="cd00009">
    <property type="entry name" value="AAA"/>
    <property type="match status" value="1"/>
</dbReference>
<evidence type="ECO:0000256" key="9">
    <source>
        <dbReference type="SAM" id="Coils"/>
    </source>
</evidence>
<keyword evidence="14" id="KW-1185">Reference proteome</keyword>
<keyword evidence="3" id="KW-0677">Repeat</keyword>
<dbReference type="Pfam" id="PF07724">
    <property type="entry name" value="AAA_2"/>
    <property type="match status" value="1"/>
</dbReference>
<dbReference type="RefSeq" id="WP_132314578.1">
    <property type="nucleotide sequence ID" value="NZ_FWZT01000001.1"/>
</dbReference>
<dbReference type="Pfam" id="PF17871">
    <property type="entry name" value="AAA_lid_9"/>
    <property type="match status" value="1"/>
</dbReference>
<evidence type="ECO:0000256" key="6">
    <source>
        <dbReference type="ARBA" id="ARBA00023186"/>
    </source>
</evidence>
<dbReference type="GO" id="GO:0006508">
    <property type="term" value="P:proteolysis"/>
    <property type="evidence" value="ECO:0007669"/>
    <property type="project" value="UniProtKB-KW"/>
</dbReference>
<evidence type="ECO:0000313" key="14">
    <source>
        <dbReference type="Proteomes" id="UP000192907"/>
    </source>
</evidence>
<dbReference type="PROSITE" id="PS00871">
    <property type="entry name" value="CLPAB_2"/>
    <property type="match status" value="1"/>
</dbReference>
<dbReference type="InterPro" id="IPR041546">
    <property type="entry name" value="ClpA/ClpB_AAA_lid"/>
</dbReference>
<keyword evidence="4 8" id="KW-0547">Nucleotide-binding</keyword>
<dbReference type="GO" id="GO:0005524">
    <property type="term" value="F:ATP binding"/>
    <property type="evidence" value="ECO:0007669"/>
    <property type="project" value="UniProtKB-KW"/>
</dbReference>
<dbReference type="Gene3D" id="3.40.50.300">
    <property type="entry name" value="P-loop containing nucleotide triphosphate hydrolases"/>
    <property type="match status" value="3"/>
</dbReference>
<dbReference type="Gene3D" id="1.10.1780.10">
    <property type="entry name" value="Clp, N-terminal domain"/>
    <property type="match status" value="1"/>
</dbReference>
<dbReference type="FunFam" id="3.40.50.300:FF:000025">
    <property type="entry name" value="ATP-dependent Clp protease subunit"/>
    <property type="match status" value="1"/>
</dbReference>
<proteinExistence type="inferred from homology"/>
<dbReference type="SUPFAM" id="SSF81923">
    <property type="entry name" value="Double Clp-N motif"/>
    <property type="match status" value="1"/>
</dbReference>
<dbReference type="Pfam" id="PF00004">
    <property type="entry name" value="AAA"/>
    <property type="match status" value="1"/>
</dbReference>
<dbReference type="InterPro" id="IPR028299">
    <property type="entry name" value="ClpA/B_CS2"/>
</dbReference>
<dbReference type="PROSITE" id="PS00870">
    <property type="entry name" value="CLPAB_1"/>
    <property type="match status" value="1"/>
</dbReference>